<evidence type="ECO:0000313" key="2">
    <source>
        <dbReference type="EMBL" id="TGA78236.1"/>
    </source>
</evidence>
<evidence type="ECO:0000313" key="3">
    <source>
        <dbReference type="Proteomes" id="UP000298482"/>
    </source>
</evidence>
<keyword evidence="1" id="KW-0812">Transmembrane</keyword>
<dbReference type="Proteomes" id="UP000298482">
    <property type="component" value="Unassembled WGS sequence"/>
</dbReference>
<keyword evidence="1" id="KW-0472">Membrane</keyword>
<sequence>MRRGLNVSQEERDKVEVIDPSDQRYKDDNYFRNERDDFENSSPIHYRYGCGCPFGCLSSIFISVILSILLTFLLNWMF</sequence>
<accession>A0ABY2KC25</accession>
<comment type="caution">
    <text evidence="2">The sequence shown here is derived from an EMBL/GenBank/DDBJ whole genome shotgun (WGS) entry which is preliminary data.</text>
</comment>
<protein>
    <submittedName>
        <fullName evidence="2">Uncharacterized protein</fullName>
    </submittedName>
</protein>
<proteinExistence type="predicted"/>
<dbReference type="EMBL" id="SRJF01000009">
    <property type="protein sequence ID" value="TGA78236.1"/>
    <property type="molecule type" value="Genomic_DNA"/>
</dbReference>
<name>A0ABY2KC25_9STAP</name>
<organism evidence="2 3">
    <name type="scientific">Staphylococcus croceilyticus</name>
    <dbReference type="NCBI Taxonomy" id="319942"/>
    <lineage>
        <taxon>Bacteria</taxon>
        <taxon>Bacillati</taxon>
        <taxon>Bacillota</taxon>
        <taxon>Bacilli</taxon>
        <taxon>Bacillales</taxon>
        <taxon>Staphylococcaceae</taxon>
        <taxon>Staphylococcus</taxon>
    </lineage>
</organism>
<gene>
    <name evidence="2" type="ORF">E2556_07695</name>
</gene>
<keyword evidence="3" id="KW-1185">Reference proteome</keyword>
<evidence type="ECO:0000256" key="1">
    <source>
        <dbReference type="SAM" id="Phobius"/>
    </source>
</evidence>
<keyword evidence="1" id="KW-1133">Transmembrane helix</keyword>
<reference evidence="2 3" key="1">
    <citation type="submission" date="2019-04" db="EMBL/GenBank/DDBJ databases">
        <title>Genomic characterization of Staphylococcus petrasii strains.</title>
        <authorList>
            <person name="Vrbovska V."/>
            <person name="Kovarovic V."/>
            <person name="Maslanova I."/>
            <person name="Indrakova A."/>
            <person name="Petras P."/>
            <person name="Sedo O."/>
            <person name="Svec P."/>
            <person name="Fisarova L."/>
            <person name="Sedlacek I."/>
            <person name="Doskar J."/>
            <person name="Pantucek R."/>
        </authorList>
    </citation>
    <scope>NUCLEOTIDE SEQUENCE [LARGE SCALE GENOMIC DNA]</scope>
    <source>
        <strain evidence="2 3">CCM 8421</strain>
    </source>
</reference>
<feature type="transmembrane region" description="Helical" evidence="1">
    <location>
        <begin position="54"/>
        <end position="77"/>
    </location>
</feature>